<evidence type="ECO:0000313" key="3">
    <source>
        <dbReference type="EMBL" id="KHN96537.1"/>
    </source>
</evidence>
<dbReference type="EMBL" id="AZHE01000014">
    <property type="protein sequence ID" value="KHN96537.1"/>
    <property type="molecule type" value="Genomic_DNA"/>
</dbReference>
<proteinExistence type="predicted"/>
<feature type="domain" description="Glycosyl transferase CAP10" evidence="2">
    <location>
        <begin position="526"/>
        <end position="795"/>
    </location>
</feature>
<dbReference type="PANTHER" id="PTHR12203:SF61">
    <property type="entry name" value="CAPSULE PROTEIN"/>
    <property type="match status" value="1"/>
</dbReference>
<gene>
    <name evidence="3" type="ORF">MAM_05480</name>
</gene>
<dbReference type="HOGENOM" id="CLU_005027_2_0_1"/>
<keyword evidence="3" id="KW-0808">Transferase</keyword>
<dbReference type="InterPro" id="IPR006598">
    <property type="entry name" value="CAP10"/>
</dbReference>
<dbReference type="SMART" id="SM00672">
    <property type="entry name" value="CAP10"/>
    <property type="match status" value="1"/>
</dbReference>
<protein>
    <submittedName>
        <fullName evidence="3">Glycosyltransferase family 90 protein</fullName>
    </submittedName>
</protein>
<dbReference type="AlphaFoldDB" id="A0A0B2WSS2"/>
<dbReference type="Proteomes" id="UP000030816">
    <property type="component" value="Unassembled WGS sequence"/>
</dbReference>
<feature type="transmembrane region" description="Helical" evidence="1">
    <location>
        <begin position="289"/>
        <end position="307"/>
    </location>
</feature>
<feature type="transmembrane region" description="Helical" evidence="1">
    <location>
        <begin position="199"/>
        <end position="221"/>
    </location>
</feature>
<keyword evidence="4" id="KW-1185">Reference proteome</keyword>
<comment type="caution">
    <text evidence="3">The sequence shown here is derived from an EMBL/GenBank/DDBJ whole genome shotgun (WGS) entry which is preliminary data.</text>
</comment>
<dbReference type="GeneID" id="63739935"/>
<reference evidence="3 4" key="1">
    <citation type="journal article" date="2014" name="Proc. Natl. Acad. Sci. U.S.A.">
        <title>Trajectory and genomic determinants of fungal-pathogen speciation and host adaptation.</title>
        <authorList>
            <person name="Hu X."/>
            <person name="Xiao G."/>
            <person name="Zheng P."/>
            <person name="Shang Y."/>
            <person name="Su Y."/>
            <person name="Zhang X."/>
            <person name="Liu X."/>
            <person name="Zhan S."/>
            <person name="St Leger R.J."/>
            <person name="Wang C."/>
        </authorList>
    </citation>
    <scope>NUCLEOTIDE SEQUENCE [LARGE SCALE GENOMIC DNA]</scope>
    <source>
        <strain evidence="3 4">ARSEF 1941</strain>
    </source>
</reference>
<keyword evidence="1" id="KW-0472">Membrane</keyword>
<dbReference type="OrthoDB" id="202415at2759"/>
<dbReference type="RefSeq" id="XP_040677603.1">
    <property type="nucleotide sequence ID" value="XM_040824278.1"/>
</dbReference>
<keyword evidence="1" id="KW-1133">Transmembrane helix</keyword>
<evidence type="ECO:0000259" key="2">
    <source>
        <dbReference type="SMART" id="SM00672"/>
    </source>
</evidence>
<accession>A0A0B2WSS2</accession>
<feature type="transmembrane region" description="Helical" evidence="1">
    <location>
        <begin position="166"/>
        <end position="187"/>
    </location>
</feature>
<evidence type="ECO:0000256" key="1">
    <source>
        <dbReference type="SAM" id="Phobius"/>
    </source>
</evidence>
<dbReference type="Pfam" id="PF05686">
    <property type="entry name" value="Glyco_transf_90"/>
    <property type="match status" value="1"/>
</dbReference>
<keyword evidence="1" id="KW-0812">Transmembrane</keyword>
<name>A0A0B2WSS2_METAS</name>
<feature type="transmembrane region" description="Helical" evidence="1">
    <location>
        <begin position="142"/>
        <end position="160"/>
    </location>
</feature>
<organism evidence="3 4">
    <name type="scientific">Metarhizium album (strain ARSEF 1941)</name>
    <dbReference type="NCBI Taxonomy" id="1081103"/>
    <lineage>
        <taxon>Eukaryota</taxon>
        <taxon>Fungi</taxon>
        <taxon>Dikarya</taxon>
        <taxon>Ascomycota</taxon>
        <taxon>Pezizomycotina</taxon>
        <taxon>Sordariomycetes</taxon>
        <taxon>Hypocreomycetidae</taxon>
        <taxon>Hypocreales</taxon>
        <taxon>Clavicipitaceae</taxon>
        <taxon>Metarhizium</taxon>
    </lineage>
</organism>
<dbReference type="GO" id="GO:0016740">
    <property type="term" value="F:transferase activity"/>
    <property type="evidence" value="ECO:0007669"/>
    <property type="project" value="UniProtKB-KW"/>
</dbReference>
<dbReference type="InterPro" id="IPR051091">
    <property type="entry name" value="O-Glucosyltr/Glycosyltrsf_90"/>
</dbReference>
<sequence>MLQTIRNGHGRGLDATLRAMLEALLAGVAAQYFTSRSSELYSEMLSWALLPLLITYIRRPNRGARLGDASLSLGDGVKLATAANCIVAVGLAVATFCAAESDWVRLIPALTPALLAVQAKLHGEALPLRTRLSAACASTTTWHAVAAAVFGVCTLSSYWSKAAVRIAAVEFGGLLFAYATLALKTAGHRGRFPRRHGQVHFLGFVPFGAAAMIMAGVAKSYATFRTVEVVHDASWAGATVVKMLTIFASRNPFIQSSHARALLHIVGSALTLGQLVALTPKHVSRSRLLWAFMLVPLVPYLAQTAAIRGAQSRMSALSLAHKHPVEEMMDEASSRFEAMLERQSNSSEAASDEYRRRYKMEPPPGFEAWCEYAAARESRIVDDFDAMYSSIAPFWALSGLQVRQAMREMRESAYGDVWTCTYSSKSGHTGCTHPWRDFDRYTAQLFNQHVPGGIPAAVPDVEFLVNHLDEPSVLLPRPVSGAGGIRETQLSERPIWARLVQHCDAERQQGGQETTHASGLPFVRNKSADMDLCRHREYEHMHGLFMSPTSMRLLEGMAPVLSTGAPSTMGDILFPSPAYTEDRFAYRPEHDVGWDAKRNNLYWTGSTTGGFASAESQWSRFHRQRFVGLAQNLAGGRRLDSSFLNSRLYDVAFTGVLAGDRGPLRQQTFAYRTRPWEDANAALRSRLVFDLDGNGISGRWYRLLASGSAPLKQTLLREWHDDRLVPWVHYVPVSQGMDELPELVAFLTSSPRGEQLARRIAGQGAEWFRQALRREDMSVYLYRLLLELARLQDPERPAHPVS</sequence>
<evidence type="ECO:0000313" key="4">
    <source>
        <dbReference type="Proteomes" id="UP000030816"/>
    </source>
</evidence>
<dbReference type="PANTHER" id="PTHR12203">
    <property type="entry name" value="KDEL LYS-ASP-GLU-LEU CONTAINING - RELATED"/>
    <property type="match status" value="1"/>
</dbReference>